<dbReference type="RefSeq" id="WP_067295523.1">
    <property type="nucleotide sequence ID" value="NZ_CP015839.1"/>
</dbReference>
<gene>
    <name evidence="1" type="ORF">A8C75_11410</name>
</gene>
<reference evidence="2" key="1">
    <citation type="submission" date="2016-05" db="EMBL/GenBank/DDBJ databases">
        <authorList>
            <person name="Baek K."/>
            <person name="Yang S.-J."/>
        </authorList>
    </citation>
    <scope>NUCLEOTIDE SEQUENCE [LARGE SCALE GENOMIC DNA]</scope>
    <source>
        <strain evidence="2">ST58-10</strain>
    </source>
</reference>
<evidence type="ECO:0000313" key="1">
    <source>
        <dbReference type="EMBL" id="ANG63023.1"/>
    </source>
</evidence>
<evidence type="ECO:0000313" key="2">
    <source>
        <dbReference type="Proteomes" id="UP000078070"/>
    </source>
</evidence>
<accession>A0A1A9EZV0</accession>
<dbReference type="Proteomes" id="UP000078070">
    <property type="component" value="Chromosome"/>
</dbReference>
<dbReference type="KEGG" id="mars:A8C75_11410"/>
<protein>
    <submittedName>
        <fullName evidence="1">Excinuclease ABC subunit C</fullName>
    </submittedName>
</protein>
<organism evidence="1 2">
    <name type="scientific">Marinobacterium aestuarii</name>
    <dbReference type="NCBI Taxonomy" id="1821621"/>
    <lineage>
        <taxon>Bacteria</taxon>
        <taxon>Pseudomonadati</taxon>
        <taxon>Pseudomonadota</taxon>
        <taxon>Gammaproteobacteria</taxon>
        <taxon>Oceanospirillales</taxon>
        <taxon>Oceanospirillaceae</taxon>
        <taxon>Marinobacterium</taxon>
    </lineage>
</organism>
<dbReference type="EMBL" id="CP015839">
    <property type="protein sequence ID" value="ANG63023.1"/>
    <property type="molecule type" value="Genomic_DNA"/>
</dbReference>
<name>A0A1A9EZV0_9GAMM</name>
<reference evidence="1 2" key="2">
    <citation type="journal article" date="2018" name="Int. J. Syst. Evol. Microbiol.">
        <title>Marinobacterium aestuarii sp. nov., a benzene-degrading marine bacterium isolated from estuary sediment.</title>
        <authorList>
            <person name="Bae S.S."/>
            <person name="Jung J."/>
            <person name="Chung D."/>
            <person name="Baek K."/>
        </authorList>
    </citation>
    <scope>NUCLEOTIDE SEQUENCE [LARGE SCALE GENOMIC DNA]</scope>
    <source>
        <strain evidence="1 2">ST58-10</strain>
    </source>
</reference>
<dbReference type="OrthoDB" id="6119635at2"/>
<keyword evidence="2" id="KW-1185">Reference proteome</keyword>
<dbReference type="STRING" id="1821621.A8C75_11410"/>
<dbReference type="AlphaFoldDB" id="A0A1A9EZV0"/>
<sequence>MTFVQKRSDKTMPISARDRRPMVSDTDINYILVSGAQLSLSKLKRGKSFDTRLYHFAEIGVFLEVSLSRGAGISDDTREQLQQLHKEAVHLHMAANKAAHASTAD</sequence>
<proteinExistence type="predicted"/>